<comment type="caution">
    <text evidence="2">The sequence shown here is derived from an EMBL/GenBank/DDBJ whole genome shotgun (WGS) entry which is preliminary data.</text>
</comment>
<evidence type="ECO:0000256" key="1">
    <source>
        <dbReference type="SAM" id="MobiDB-lite"/>
    </source>
</evidence>
<keyword evidence="3" id="KW-1185">Reference proteome</keyword>
<protein>
    <submittedName>
        <fullName evidence="2">Uncharacterized protein</fullName>
    </submittedName>
</protein>
<gene>
    <name evidence="2" type="ORF">E4U42_005351</name>
</gene>
<dbReference type="Proteomes" id="UP000811619">
    <property type="component" value="Unassembled WGS sequence"/>
</dbReference>
<organism evidence="2 3">
    <name type="scientific">Claviceps africana</name>
    <dbReference type="NCBI Taxonomy" id="83212"/>
    <lineage>
        <taxon>Eukaryota</taxon>
        <taxon>Fungi</taxon>
        <taxon>Dikarya</taxon>
        <taxon>Ascomycota</taxon>
        <taxon>Pezizomycotina</taxon>
        <taxon>Sordariomycetes</taxon>
        <taxon>Hypocreomycetidae</taxon>
        <taxon>Hypocreales</taxon>
        <taxon>Clavicipitaceae</taxon>
        <taxon>Claviceps</taxon>
    </lineage>
</organism>
<reference evidence="2" key="1">
    <citation type="journal article" date="2020" name="bioRxiv">
        <title>Whole genome comparisons of ergot fungi reveals the divergence and evolution of species within the genus Claviceps are the result of varying mechanisms driving genome evolution and host range expansion.</title>
        <authorList>
            <person name="Wyka S.A."/>
            <person name="Mondo S.J."/>
            <person name="Liu M."/>
            <person name="Dettman J."/>
            <person name="Nalam V."/>
            <person name="Broders K.D."/>
        </authorList>
    </citation>
    <scope>NUCLEOTIDE SEQUENCE</scope>
    <source>
        <strain evidence="2">CCC 489</strain>
    </source>
</reference>
<accession>A0A8K0J4F4</accession>
<dbReference type="AlphaFoldDB" id="A0A8K0J4F4"/>
<dbReference type="OrthoDB" id="5231339at2759"/>
<evidence type="ECO:0000313" key="2">
    <source>
        <dbReference type="EMBL" id="KAG5922749.1"/>
    </source>
</evidence>
<name>A0A8K0J4F4_9HYPO</name>
<feature type="region of interest" description="Disordered" evidence="1">
    <location>
        <begin position="69"/>
        <end position="100"/>
    </location>
</feature>
<sequence length="100" mass="10966">MAPSKKWELAAEMDLCMAIILTGGSASSYKWPEIHTIMCQLGHTFTKDAISQHFTKSILRGFKERHGLGAGRLPEKISPSKRKAPAGEDTAAESPVKKQK</sequence>
<evidence type="ECO:0000313" key="3">
    <source>
        <dbReference type="Proteomes" id="UP000811619"/>
    </source>
</evidence>
<dbReference type="EMBL" id="SRPY01000505">
    <property type="protein sequence ID" value="KAG5922749.1"/>
    <property type="molecule type" value="Genomic_DNA"/>
</dbReference>
<proteinExistence type="predicted"/>